<sequence length="110" mass="12471">MELPNVEPSLEVLASNRRAVLAEAYDEIRLGRGEFISDRDPEIYGQEIWFEATLPAGGRVAIIQSEILVTFPEFKPRVLSFLLTAPKPVFEDCALDFRKLFDSILVKESE</sequence>
<name>A0A1S1M6B3_MYCCH</name>
<dbReference type="EMBL" id="MLIS01000001">
    <property type="protein sequence ID" value="OHU77455.1"/>
    <property type="molecule type" value="Genomic_DNA"/>
</dbReference>
<dbReference type="AlphaFoldDB" id="A0A1S1M6B3"/>
<protein>
    <submittedName>
        <fullName evidence="1">Uncharacterized protein</fullName>
    </submittedName>
</protein>
<organism evidence="1 2">
    <name type="scientific">Mycobacteroides chelonae</name>
    <name type="common">Mycobacterium chelonae</name>
    <dbReference type="NCBI Taxonomy" id="1774"/>
    <lineage>
        <taxon>Bacteria</taxon>
        <taxon>Bacillati</taxon>
        <taxon>Actinomycetota</taxon>
        <taxon>Actinomycetes</taxon>
        <taxon>Mycobacteriales</taxon>
        <taxon>Mycobacteriaceae</taxon>
        <taxon>Mycobacteroides</taxon>
    </lineage>
</organism>
<evidence type="ECO:0000313" key="2">
    <source>
        <dbReference type="Proteomes" id="UP000179441"/>
    </source>
</evidence>
<proteinExistence type="predicted"/>
<evidence type="ECO:0000313" key="1">
    <source>
        <dbReference type="EMBL" id="OHU77455.1"/>
    </source>
</evidence>
<dbReference type="Proteomes" id="UP000179441">
    <property type="component" value="Unassembled WGS sequence"/>
</dbReference>
<keyword evidence="2" id="KW-1185">Reference proteome</keyword>
<accession>A0A1S1M6B3</accession>
<reference evidence="1 2" key="1">
    <citation type="submission" date="2016-10" db="EMBL/GenBank/DDBJ databases">
        <title>Evaluation of Human, Veterinary and Environmental Mycobacterium chelonae Isolates by Core Genome Phylogenomic Analysis, Targeted Gene Comparison, and Anti-microbial Susceptibility Patterns: A Tale of Mistaken Identities.</title>
        <authorList>
            <person name="Fogelson S.B."/>
            <person name="Camus A.C."/>
            <person name="Lorenz W."/>
            <person name="Vasireddy R."/>
            <person name="Vasireddy S."/>
            <person name="Smith T."/>
            <person name="Brown-Elliott B.A."/>
            <person name="Wallace R.J.Jr."/>
            <person name="Hasan N.A."/>
            <person name="Reischl U."/>
            <person name="Sanchez S."/>
        </authorList>
    </citation>
    <scope>NUCLEOTIDE SEQUENCE [LARGE SCALE GENOMIC DNA]</scope>
    <source>
        <strain evidence="1 2">15518</strain>
    </source>
</reference>
<comment type="caution">
    <text evidence="1">The sequence shown here is derived from an EMBL/GenBank/DDBJ whole genome shotgun (WGS) entry which is preliminary data.</text>
</comment>
<gene>
    <name evidence="1" type="ORF">BKG84_02645</name>
</gene>